<keyword evidence="3" id="KW-1185">Reference proteome</keyword>
<keyword evidence="1" id="KW-1133">Transmembrane helix</keyword>
<evidence type="ECO:0000313" key="3">
    <source>
        <dbReference type="Proteomes" id="UP000776164"/>
    </source>
</evidence>
<protein>
    <submittedName>
        <fullName evidence="2">Uncharacterized protein</fullName>
    </submittedName>
</protein>
<dbReference type="RefSeq" id="WP_205110831.1">
    <property type="nucleotide sequence ID" value="NZ_BAAAHT010000014.1"/>
</dbReference>
<dbReference type="EMBL" id="JAFBBU010000001">
    <property type="protein sequence ID" value="MBM7473398.1"/>
    <property type="molecule type" value="Genomic_DNA"/>
</dbReference>
<gene>
    <name evidence="2" type="ORF">JOE66_003032</name>
</gene>
<proteinExistence type="predicted"/>
<sequence length="51" mass="5530">MSPTKRADKPFERPELTSTWHKISHNLVAQITVGVVLVGGTVALVVVAFTQ</sequence>
<comment type="caution">
    <text evidence="2">The sequence shown here is derived from an EMBL/GenBank/DDBJ whole genome shotgun (WGS) entry which is preliminary data.</text>
</comment>
<organism evidence="2 3">
    <name type="scientific">Subtercola frigoramans</name>
    <dbReference type="NCBI Taxonomy" id="120298"/>
    <lineage>
        <taxon>Bacteria</taxon>
        <taxon>Bacillati</taxon>
        <taxon>Actinomycetota</taxon>
        <taxon>Actinomycetes</taxon>
        <taxon>Micrococcales</taxon>
        <taxon>Microbacteriaceae</taxon>
        <taxon>Subtercola</taxon>
    </lineage>
</organism>
<evidence type="ECO:0000256" key="1">
    <source>
        <dbReference type="SAM" id="Phobius"/>
    </source>
</evidence>
<accession>A0ABS2L8H2</accession>
<name>A0ABS2L8H2_9MICO</name>
<evidence type="ECO:0000313" key="2">
    <source>
        <dbReference type="EMBL" id="MBM7473398.1"/>
    </source>
</evidence>
<keyword evidence="1" id="KW-0812">Transmembrane</keyword>
<dbReference type="Proteomes" id="UP000776164">
    <property type="component" value="Unassembled WGS sequence"/>
</dbReference>
<feature type="transmembrane region" description="Helical" evidence="1">
    <location>
        <begin position="27"/>
        <end position="49"/>
    </location>
</feature>
<reference evidence="2 3" key="1">
    <citation type="submission" date="2021-01" db="EMBL/GenBank/DDBJ databases">
        <title>Sequencing the genomes of 1000 actinobacteria strains.</title>
        <authorList>
            <person name="Klenk H.-P."/>
        </authorList>
    </citation>
    <scope>NUCLEOTIDE SEQUENCE [LARGE SCALE GENOMIC DNA]</scope>
    <source>
        <strain evidence="2 3">DSM 13057</strain>
    </source>
</reference>
<keyword evidence="1" id="KW-0472">Membrane</keyword>